<sequence length="462" mass="49708">MITRTLSQLAAMAGADPVADRPELVVKGVCTDTRNIVPGSLFVPIKGPRFDGHHYVAEALDRGAAAALWGRGEPGRPDHPAVMQVDDPLLALQRVARQYRRQLAAKVIGITGSNGKTSTKDMLAALLSTMYRTHKTSGNLNNHLGVPLTLLGMEEDTEMAVVEMGMSGLGEIEALSTMAGPDAAIVTSVSEVHLGDLGTRDRILQAKLEIVKGMRPGGLLAYCGDYPQLAEGIARTGYRGVRQSYGVEESNRLHPVRWSADDDGFAFQLDEEDPEPFAAPIHGRHQMVNALGAIAVARHFGVPDRLIREGLRGAALSGMRNEIVRAGSCLIVNDAYKSNPSSVRAALQTLYDFRKPKRRIAVLGDMVELGDESEQLHRGIGGELDPGRIDLVVTVGASAARIAEAAAPRFAAGRVVVCADKAEALDRLMEESLDDAIVLIKGSRVLGLERIVETLRRREEGL</sequence>
<dbReference type="GO" id="GO:0008360">
    <property type="term" value="P:regulation of cell shape"/>
    <property type="evidence" value="ECO:0007669"/>
    <property type="project" value="UniProtKB-KW"/>
</dbReference>
<evidence type="ECO:0000256" key="5">
    <source>
        <dbReference type="ARBA" id="ARBA00022840"/>
    </source>
</evidence>
<comment type="subcellular location">
    <subcellularLocation>
        <location evidence="10 11">Cytoplasm</location>
    </subcellularLocation>
</comment>
<evidence type="ECO:0000259" key="13">
    <source>
        <dbReference type="Pfam" id="PF02875"/>
    </source>
</evidence>
<evidence type="ECO:0000256" key="11">
    <source>
        <dbReference type="RuleBase" id="RU004136"/>
    </source>
</evidence>
<accession>A0A5C4TEC2</accession>
<dbReference type="PANTHER" id="PTHR43024">
    <property type="entry name" value="UDP-N-ACETYLMURAMOYL-TRIPEPTIDE--D-ALANYL-D-ALANINE LIGASE"/>
    <property type="match status" value="1"/>
</dbReference>
<evidence type="ECO:0000313" key="15">
    <source>
        <dbReference type="EMBL" id="TNJ66799.1"/>
    </source>
</evidence>
<evidence type="ECO:0000256" key="6">
    <source>
        <dbReference type="ARBA" id="ARBA00022960"/>
    </source>
</evidence>
<dbReference type="AlphaFoldDB" id="A0A5C4TEC2"/>
<feature type="binding site" evidence="10">
    <location>
        <begin position="112"/>
        <end position="118"/>
    </location>
    <ligand>
        <name>ATP</name>
        <dbReference type="ChEBI" id="CHEBI:30616"/>
    </ligand>
</feature>
<keyword evidence="7 10" id="KW-0573">Peptidoglycan synthesis</keyword>
<evidence type="ECO:0000256" key="9">
    <source>
        <dbReference type="ARBA" id="ARBA00023316"/>
    </source>
</evidence>
<comment type="function">
    <text evidence="10 11">Involved in cell wall formation. Catalyzes the final step in the synthesis of UDP-N-acetylmuramoyl-pentapeptide, the precursor of murein.</text>
</comment>
<keyword evidence="2 10" id="KW-0436">Ligase</keyword>
<dbReference type="Gene3D" id="3.40.1390.10">
    <property type="entry name" value="MurE/MurF, N-terminal domain"/>
    <property type="match status" value="1"/>
</dbReference>
<evidence type="ECO:0000256" key="4">
    <source>
        <dbReference type="ARBA" id="ARBA00022741"/>
    </source>
</evidence>
<dbReference type="EC" id="6.3.2.10" evidence="10 11"/>
<organism evidence="15 16">
    <name type="scientific">Paenibacillus hemerocallicola</name>
    <dbReference type="NCBI Taxonomy" id="1172614"/>
    <lineage>
        <taxon>Bacteria</taxon>
        <taxon>Bacillati</taxon>
        <taxon>Bacillota</taxon>
        <taxon>Bacilli</taxon>
        <taxon>Bacillales</taxon>
        <taxon>Paenibacillaceae</taxon>
        <taxon>Paenibacillus</taxon>
    </lineage>
</organism>
<keyword evidence="1 10" id="KW-0963">Cytoplasm</keyword>
<comment type="similarity">
    <text evidence="10">Belongs to the MurCDEF family. MurF subfamily.</text>
</comment>
<evidence type="ECO:0000256" key="7">
    <source>
        <dbReference type="ARBA" id="ARBA00022984"/>
    </source>
</evidence>
<evidence type="ECO:0000256" key="10">
    <source>
        <dbReference type="HAMAP-Rule" id="MF_02019"/>
    </source>
</evidence>
<keyword evidence="9 10" id="KW-0961">Cell wall biogenesis/degradation</keyword>
<keyword evidence="16" id="KW-1185">Reference proteome</keyword>
<dbReference type="OrthoDB" id="9801978at2"/>
<dbReference type="Gene3D" id="3.40.1190.10">
    <property type="entry name" value="Mur-like, catalytic domain"/>
    <property type="match status" value="1"/>
</dbReference>
<evidence type="ECO:0000256" key="3">
    <source>
        <dbReference type="ARBA" id="ARBA00022618"/>
    </source>
</evidence>
<evidence type="ECO:0000259" key="14">
    <source>
        <dbReference type="Pfam" id="PF08245"/>
    </source>
</evidence>
<evidence type="ECO:0000313" key="16">
    <source>
        <dbReference type="Proteomes" id="UP000307943"/>
    </source>
</evidence>
<dbReference type="InterPro" id="IPR005863">
    <property type="entry name" value="UDP-N-AcMur_synth"/>
</dbReference>
<dbReference type="GO" id="GO:0005737">
    <property type="term" value="C:cytoplasm"/>
    <property type="evidence" value="ECO:0007669"/>
    <property type="project" value="UniProtKB-SubCell"/>
</dbReference>
<dbReference type="RefSeq" id="WP_139601604.1">
    <property type="nucleotide sequence ID" value="NZ_VDCQ01000008.1"/>
</dbReference>
<feature type="domain" description="Mur ligase central" evidence="14">
    <location>
        <begin position="110"/>
        <end position="297"/>
    </location>
</feature>
<dbReference type="InterPro" id="IPR036565">
    <property type="entry name" value="Mur-like_cat_sf"/>
</dbReference>
<dbReference type="SUPFAM" id="SSF63418">
    <property type="entry name" value="MurE/MurF N-terminal domain"/>
    <property type="match status" value="1"/>
</dbReference>
<dbReference type="InterPro" id="IPR036615">
    <property type="entry name" value="Mur_ligase_C_dom_sf"/>
</dbReference>
<dbReference type="NCBIfam" id="TIGR01143">
    <property type="entry name" value="murF"/>
    <property type="match status" value="1"/>
</dbReference>
<keyword evidence="8 10" id="KW-0131">Cell cycle</keyword>
<keyword evidence="4 10" id="KW-0547">Nucleotide-binding</keyword>
<dbReference type="GO" id="GO:0009252">
    <property type="term" value="P:peptidoglycan biosynthetic process"/>
    <property type="evidence" value="ECO:0007669"/>
    <property type="project" value="UniProtKB-UniRule"/>
</dbReference>
<evidence type="ECO:0000256" key="8">
    <source>
        <dbReference type="ARBA" id="ARBA00023306"/>
    </source>
</evidence>
<gene>
    <name evidence="10" type="primary">murF</name>
    <name evidence="15" type="ORF">FE784_07925</name>
</gene>
<dbReference type="PANTHER" id="PTHR43024:SF1">
    <property type="entry name" value="UDP-N-ACETYLMURAMOYL-TRIPEPTIDE--D-ALANYL-D-ALANINE LIGASE"/>
    <property type="match status" value="1"/>
</dbReference>
<dbReference type="Proteomes" id="UP000307943">
    <property type="component" value="Unassembled WGS sequence"/>
</dbReference>
<dbReference type="Pfam" id="PF02875">
    <property type="entry name" value="Mur_ligase_C"/>
    <property type="match status" value="1"/>
</dbReference>
<evidence type="ECO:0000259" key="12">
    <source>
        <dbReference type="Pfam" id="PF01225"/>
    </source>
</evidence>
<dbReference type="Pfam" id="PF01225">
    <property type="entry name" value="Mur_ligase"/>
    <property type="match status" value="1"/>
</dbReference>
<reference evidence="15 16" key="1">
    <citation type="submission" date="2019-05" db="EMBL/GenBank/DDBJ databases">
        <title>We sequenced the genome of Paenibacillus hemerocallicola KCTC 33185 for further insight into its adaptation and study the phylogeny of Paenibacillus.</title>
        <authorList>
            <person name="Narsing Rao M.P."/>
        </authorList>
    </citation>
    <scope>NUCLEOTIDE SEQUENCE [LARGE SCALE GENOMIC DNA]</scope>
    <source>
        <strain evidence="15 16">KCTC 33185</strain>
    </source>
</reference>
<dbReference type="GO" id="GO:0005524">
    <property type="term" value="F:ATP binding"/>
    <property type="evidence" value="ECO:0007669"/>
    <property type="project" value="UniProtKB-UniRule"/>
</dbReference>
<protein>
    <recommendedName>
        <fullName evidence="10 11">UDP-N-acetylmuramoyl-tripeptide--D-alanyl-D-alanine ligase</fullName>
        <ecNumber evidence="10 11">6.3.2.10</ecNumber>
    </recommendedName>
    <alternativeName>
        <fullName evidence="10">D-alanyl-D-alanine-adding enzyme</fullName>
    </alternativeName>
</protein>
<dbReference type="InterPro" id="IPR035911">
    <property type="entry name" value="MurE/MurF_N"/>
</dbReference>
<dbReference type="GO" id="GO:0008766">
    <property type="term" value="F:UDP-N-acetylmuramoylalanyl-D-glutamyl-2,6-diaminopimelate-D-alanyl-D-alanine ligase activity"/>
    <property type="evidence" value="ECO:0007669"/>
    <property type="project" value="RHEA"/>
</dbReference>
<evidence type="ECO:0000256" key="1">
    <source>
        <dbReference type="ARBA" id="ARBA00022490"/>
    </source>
</evidence>
<dbReference type="SUPFAM" id="SSF53623">
    <property type="entry name" value="MurD-like peptide ligases, catalytic domain"/>
    <property type="match status" value="1"/>
</dbReference>
<dbReference type="EMBL" id="VDCQ01000008">
    <property type="protein sequence ID" value="TNJ66799.1"/>
    <property type="molecule type" value="Genomic_DNA"/>
</dbReference>
<comment type="pathway">
    <text evidence="10 11">Cell wall biogenesis; peptidoglycan biosynthesis.</text>
</comment>
<proteinExistence type="inferred from homology"/>
<feature type="domain" description="Mur ligase C-terminal" evidence="13">
    <location>
        <begin position="320"/>
        <end position="444"/>
    </location>
</feature>
<keyword evidence="6 10" id="KW-0133">Cell shape</keyword>
<dbReference type="GO" id="GO:0051301">
    <property type="term" value="P:cell division"/>
    <property type="evidence" value="ECO:0007669"/>
    <property type="project" value="UniProtKB-KW"/>
</dbReference>
<dbReference type="InterPro" id="IPR051046">
    <property type="entry name" value="MurCDEF_CellWall_CoF430Synth"/>
</dbReference>
<dbReference type="InterPro" id="IPR013221">
    <property type="entry name" value="Mur_ligase_cen"/>
</dbReference>
<dbReference type="UniPathway" id="UPA00219"/>
<name>A0A5C4TEC2_9BACL</name>
<dbReference type="InterPro" id="IPR004101">
    <property type="entry name" value="Mur_ligase_C"/>
</dbReference>
<keyword evidence="5 10" id="KW-0067">ATP-binding</keyword>
<comment type="caution">
    <text evidence="15">The sequence shown here is derived from an EMBL/GenBank/DDBJ whole genome shotgun (WGS) entry which is preliminary data.</text>
</comment>
<dbReference type="GO" id="GO:0071555">
    <property type="term" value="P:cell wall organization"/>
    <property type="evidence" value="ECO:0007669"/>
    <property type="project" value="UniProtKB-KW"/>
</dbReference>
<keyword evidence="3 10" id="KW-0132">Cell division</keyword>
<dbReference type="Pfam" id="PF08245">
    <property type="entry name" value="Mur_ligase_M"/>
    <property type="match status" value="1"/>
</dbReference>
<dbReference type="HAMAP" id="MF_02019">
    <property type="entry name" value="MurF"/>
    <property type="match status" value="1"/>
</dbReference>
<comment type="catalytic activity">
    <reaction evidence="10 11">
        <text>D-alanyl-D-alanine + UDP-N-acetyl-alpha-D-muramoyl-L-alanyl-gamma-D-glutamyl-meso-2,6-diaminopimelate + ATP = UDP-N-acetyl-alpha-D-muramoyl-L-alanyl-gamma-D-glutamyl-meso-2,6-diaminopimeloyl-D-alanyl-D-alanine + ADP + phosphate + H(+)</text>
        <dbReference type="Rhea" id="RHEA:28374"/>
        <dbReference type="ChEBI" id="CHEBI:15378"/>
        <dbReference type="ChEBI" id="CHEBI:30616"/>
        <dbReference type="ChEBI" id="CHEBI:43474"/>
        <dbReference type="ChEBI" id="CHEBI:57822"/>
        <dbReference type="ChEBI" id="CHEBI:61386"/>
        <dbReference type="ChEBI" id="CHEBI:83905"/>
        <dbReference type="ChEBI" id="CHEBI:456216"/>
        <dbReference type="EC" id="6.3.2.10"/>
    </reaction>
</comment>
<evidence type="ECO:0000256" key="2">
    <source>
        <dbReference type="ARBA" id="ARBA00022598"/>
    </source>
</evidence>
<dbReference type="SUPFAM" id="SSF53244">
    <property type="entry name" value="MurD-like peptide ligases, peptide-binding domain"/>
    <property type="match status" value="1"/>
</dbReference>
<feature type="domain" description="Mur ligase N-terminal catalytic" evidence="12">
    <location>
        <begin position="26"/>
        <end position="98"/>
    </location>
</feature>
<dbReference type="GO" id="GO:0047480">
    <property type="term" value="F:UDP-N-acetylmuramoyl-tripeptide-D-alanyl-D-alanine ligase activity"/>
    <property type="evidence" value="ECO:0007669"/>
    <property type="project" value="UniProtKB-UniRule"/>
</dbReference>
<dbReference type="InterPro" id="IPR000713">
    <property type="entry name" value="Mur_ligase_N"/>
</dbReference>
<dbReference type="Gene3D" id="3.90.190.20">
    <property type="entry name" value="Mur ligase, C-terminal domain"/>
    <property type="match status" value="1"/>
</dbReference>